<keyword evidence="1" id="KW-0812">Transmembrane</keyword>
<dbReference type="EMBL" id="VLKT01000090">
    <property type="protein sequence ID" value="TWI18723.1"/>
    <property type="molecule type" value="Genomic_DNA"/>
</dbReference>
<name>A0A562MFL8_9HYPH</name>
<dbReference type="Proteomes" id="UP000317122">
    <property type="component" value="Unassembled WGS sequence"/>
</dbReference>
<feature type="transmembrane region" description="Helical" evidence="1">
    <location>
        <begin position="14"/>
        <end position="34"/>
    </location>
</feature>
<dbReference type="RefSeq" id="WP_145723183.1">
    <property type="nucleotide sequence ID" value="NZ_BSPF01000036.1"/>
</dbReference>
<organism evidence="2 3">
    <name type="scientific">Mesorhizobium tianshanense</name>
    <dbReference type="NCBI Taxonomy" id="39844"/>
    <lineage>
        <taxon>Bacteria</taxon>
        <taxon>Pseudomonadati</taxon>
        <taxon>Pseudomonadota</taxon>
        <taxon>Alphaproteobacteria</taxon>
        <taxon>Hyphomicrobiales</taxon>
        <taxon>Phyllobacteriaceae</taxon>
        <taxon>Mesorhizobium</taxon>
    </lineage>
</organism>
<evidence type="ECO:0000313" key="3">
    <source>
        <dbReference type="Proteomes" id="UP000317122"/>
    </source>
</evidence>
<sequence>MTATAANTGERRRYWFSIAALAVVLPAAILVHTGDTIRERLRDMRNPIAVESGTLQRYAGADWRLTGLARLPGSLPDTTVVLAEFEATVDDPKQLAENRCQVALTDDWGRRWEPAFLPGSAVRKAKPAAADKPHCGLFEELSPGDTVMMAESFVVPEDAESLALSVSLSGALPAYLLFR</sequence>
<dbReference type="AlphaFoldDB" id="A0A562MFL8"/>
<evidence type="ECO:0000313" key="2">
    <source>
        <dbReference type="EMBL" id="TWI18723.1"/>
    </source>
</evidence>
<keyword evidence="1" id="KW-1133">Transmembrane helix</keyword>
<keyword evidence="3" id="KW-1185">Reference proteome</keyword>
<comment type="caution">
    <text evidence="2">The sequence shown here is derived from an EMBL/GenBank/DDBJ whole genome shotgun (WGS) entry which is preliminary data.</text>
</comment>
<proteinExistence type="predicted"/>
<reference evidence="2 3" key="1">
    <citation type="journal article" date="2015" name="Stand. Genomic Sci.">
        <title>Genomic Encyclopedia of Bacterial and Archaeal Type Strains, Phase III: the genomes of soil and plant-associated and newly described type strains.</title>
        <authorList>
            <person name="Whitman W.B."/>
            <person name="Woyke T."/>
            <person name="Klenk H.P."/>
            <person name="Zhou Y."/>
            <person name="Lilburn T.G."/>
            <person name="Beck B.J."/>
            <person name="De Vos P."/>
            <person name="Vandamme P."/>
            <person name="Eisen J.A."/>
            <person name="Garrity G."/>
            <person name="Hugenholtz P."/>
            <person name="Kyrpides N.C."/>
        </authorList>
    </citation>
    <scope>NUCLEOTIDE SEQUENCE [LARGE SCALE GENOMIC DNA]</scope>
    <source>
        <strain evidence="2 3">CGMCC 1.2546</strain>
    </source>
</reference>
<protein>
    <submittedName>
        <fullName evidence="2">Uncharacterized protein</fullName>
    </submittedName>
</protein>
<gene>
    <name evidence="2" type="ORF">IQ26_07253</name>
</gene>
<accession>A0A562MFL8</accession>
<dbReference type="OrthoDB" id="7348044at2"/>
<evidence type="ECO:0000256" key="1">
    <source>
        <dbReference type="SAM" id="Phobius"/>
    </source>
</evidence>
<keyword evidence="1" id="KW-0472">Membrane</keyword>